<dbReference type="InterPro" id="IPR002110">
    <property type="entry name" value="Ankyrin_rpt"/>
</dbReference>
<gene>
    <name evidence="5" type="ORF">Clacol_007430</name>
</gene>
<proteinExistence type="predicted"/>
<reference evidence="5" key="1">
    <citation type="submission" date="2021-10" db="EMBL/GenBank/DDBJ databases">
        <title>De novo Genome Assembly of Clathrus columnatus (Basidiomycota, Fungi) Using Illumina and Nanopore Sequence Data.</title>
        <authorList>
            <person name="Ogiso-Tanaka E."/>
            <person name="Itagaki H."/>
            <person name="Hosoya T."/>
            <person name="Hosaka K."/>
        </authorList>
    </citation>
    <scope>NUCLEOTIDE SEQUENCE</scope>
    <source>
        <strain evidence="5">MO-923</strain>
    </source>
</reference>
<dbReference type="PROSITE" id="PS50088">
    <property type="entry name" value="ANK_REPEAT"/>
    <property type="match status" value="1"/>
</dbReference>
<keyword evidence="6" id="KW-1185">Reference proteome</keyword>
<dbReference type="Proteomes" id="UP001050691">
    <property type="component" value="Unassembled WGS sequence"/>
</dbReference>
<feature type="region of interest" description="Disordered" evidence="4">
    <location>
        <begin position="143"/>
        <end position="166"/>
    </location>
</feature>
<comment type="caution">
    <text evidence="5">The sequence shown here is derived from an EMBL/GenBank/DDBJ whole genome shotgun (WGS) entry which is preliminary data.</text>
</comment>
<dbReference type="AlphaFoldDB" id="A0AAV5AKF9"/>
<dbReference type="SUPFAM" id="SSF48403">
    <property type="entry name" value="Ankyrin repeat"/>
    <property type="match status" value="1"/>
</dbReference>
<evidence type="ECO:0000313" key="6">
    <source>
        <dbReference type="Proteomes" id="UP001050691"/>
    </source>
</evidence>
<evidence type="ECO:0000256" key="4">
    <source>
        <dbReference type="SAM" id="MobiDB-lite"/>
    </source>
</evidence>
<name>A0AAV5AKF9_9AGAM</name>
<keyword evidence="1" id="KW-0677">Repeat</keyword>
<organism evidence="5 6">
    <name type="scientific">Clathrus columnatus</name>
    <dbReference type="NCBI Taxonomy" id="1419009"/>
    <lineage>
        <taxon>Eukaryota</taxon>
        <taxon>Fungi</taxon>
        <taxon>Dikarya</taxon>
        <taxon>Basidiomycota</taxon>
        <taxon>Agaricomycotina</taxon>
        <taxon>Agaricomycetes</taxon>
        <taxon>Phallomycetidae</taxon>
        <taxon>Phallales</taxon>
        <taxon>Clathraceae</taxon>
        <taxon>Clathrus</taxon>
    </lineage>
</organism>
<dbReference type="PROSITE" id="PS50297">
    <property type="entry name" value="ANK_REP_REGION"/>
    <property type="match status" value="1"/>
</dbReference>
<accession>A0AAV5AKF9</accession>
<keyword evidence="2 3" id="KW-0040">ANK repeat</keyword>
<evidence type="ECO:0000313" key="5">
    <source>
        <dbReference type="EMBL" id="GJJ13179.1"/>
    </source>
</evidence>
<dbReference type="PANTHER" id="PTHR24126:SF14">
    <property type="entry name" value="ANK_REP_REGION DOMAIN-CONTAINING PROTEIN"/>
    <property type="match status" value="1"/>
</dbReference>
<dbReference type="PANTHER" id="PTHR24126">
    <property type="entry name" value="ANKYRIN REPEAT, PH AND SEC7 DOMAIN CONTAINING PROTEIN SECG-RELATED"/>
    <property type="match status" value="1"/>
</dbReference>
<evidence type="ECO:0008006" key="7">
    <source>
        <dbReference type="Google" id="ProtNLM"/>
    </source>
</evidence>
<feature type="compositionally biased region" description="Polar residues" evidence="4">
    <location>
        <begin position="157"/>
        <end position="166"/>
    </location>
</feature>
<evidence type="ECO:0000256" key="1">
    <source>
        <dbReference type="ARBA" id="ARBA00022737"/>
    </source>
</evidence>
<protein>
    <recommendedName>
        <fullName evidence="7">Ankyrin repeat domain-containing protein</fullName>
    </recommendedName>
</protein>
<feature type="repeat" description="ANK" evidence="3">
    <location>
        <begin position="69"/>
        <end position="107"/>
    </location>
</feature>
<evidence type="ECO:0000256" key="3">
    <source>
        <dbReference type="PROSITE-ProRule" id="PRU00023"/>
    </source>
</evidence>
<evidence type="ECO:0000256" key="2">
    <source>
        <dbReference type="ARBA" id="ARBA00023043"/>
    </source>
</evidence>
<dbReference type="InterPro" id="IPR036770">
    <property type="entry name" value="Ankyrin_rpt-contain_sf"/>
</dbReference>
<dbReference type="Gene3D" id="1.25.40.20">
    <property type="entry name" value="Ankyrin repeat-containing domain"/>
    <property type="match status" value="1"/>
</dbReference>
<sequence>MSDEKGASGNEVLLAAARDDNVDLLLDLFKKPDTFDINYQDGAQYGSLEALEHLLSYENCDVDLQNRLERDTPLLSAIKSTKIDVETRNEVVKSLLEAGADIQIKDKGNFTIKDLLSLKTNDANKELLIAIRKAEAQAIIPQTDIADNYDEEGDYTDSGSGSEEEG</sequence>
<dbReference type="EMBL" id="BPWL01000008">
    <property type="protein sequence ID" value="GJJ13179.1"/>
    <property type="molecule type" value="Genomic_DNA"/>
</dbReference>